<dbReference type="InterPro" id="IPR037022">
    <property type="entry name" value="Formyl_trans_C_sf"/>
</dbReference>
<dbReference type="GO" id="GO:0004479">
    <property type="term" value="F:methionyl-tRNA formyltransferase activity"/>
    <property type="evidence" value="ECO:0007669"/>
    <property type="project" value="UniProtKB-UniRule"/>
</dbReference>
<evidence type="ECO:0000313" key="11">
    <source>
        <dbReference type="EMBL" id="KGN88506.1"/>
    </source>
</evidence>
<dbReference type="Proteomes" id="UP000030146">
    <property type="component" value="Unassembled WGS sequence"/>
</dbReference>
<evidence type="ECO:0000256" key="7">
    <source>
        <dbReference type="ARBA" id="ARBA00048558"/>
    </source>
</evidence>
<evidence type="ECO:0000256" key="5">
    <source>
        <dbReference type="ARBA" id="ARBA00022679"/>
    </source>
</evidence>
<accession>A0A0A2FBU5</accession>
<dbReference type="Pfam" id="PF00551">
    <property type="entry name" value="Formyl_trans_N"/>
    <property type="match status" value="1"/>
</dbReference>
<feature type="domain" description="Formyl transferase C-terminal" evidence="10">
    <location>
        <begin position="211"/>
        <end position="314"/>
    </location>
</feature>
<organism evidence="11 12">
    <name type="scientific">Porphyromonas gulae</name>
    <dbReference type="NCBI Taxonomy" id="111105"/>
    <lineage>
        <taxon>Bacteria</taxon>
        <taxon>Pseudomonadati</taxon>
        <taxon>Bacteroidota</taxon>
        <taxon>Bacteroidia</taxon>
        <taxon>Bacteroidales</taxon>
        <taxon>Porphyromonadaceae</taxon>
        <taxon>Porphyromonas</taxon>
    </lineage>
</organism>
<evidence type="ECO:0000256" key="8">
    <source>
        <dbReference type="HAMAP-Rule" id="MF_00182"/>
    </source>
</evidence>
<dbReference type="NCBIfam" id="TIGR00460">
    <property type="entry name" value="fmt"/>
    <property type="match status" value="1"/>
</dbReference>
<comment type="function">
    <text evidence="1 8">Attaches a formyl group to the free amino group of methionyl-tRNA(fMet). The formyl group appears to play a dual role in the initiator identity of N-formylmethionyl-tRNA by promoting its recognition by IF2 and preventing the misappropriation of this tRNA by the elongation apparatus.</text>
</comment>
<sequence>MKKEELRLIFMGTADFAVPPLRALVENGYQVKAVVTMPDKPMGRGHKVSPSAVKLCAQELGLPILQPVNLNEETFLDELRTYQPHLQIVVAFRMLPRSVWQMPSMGTINLHGSLLPQYRGAAPINYAIRHGETETGVTTFRLRHEIDTGEVLLQEKLSIGDEETFGELYERMATLGASVLVRTVCLFLDGEPISTPQEQLPGYADARPAPKIFKDDCRIDWNKPAEEVHNFIRSISPVPTAWTKLHRPGMESIVLKIYRTRVIEREPRHRGRFGTIIWDKKNLDVMTRKGVVRILSLQMPGKKQMDAASFLNGFALSSDMYIE</sequence>
<evidence type="ECO:0000256" key="6">
    <source>
        <dbReference type="ARBA" id="ARBA00022917"/>
    </source>
</evidence>
<feature type="domain" description="Formyl transferase N-terminal" evidence="9">
    <location>
        <begin position="8"/>
        <end position="184"/>
    </location>
</feature>
<evidence type="ECO:0000256" key="1">
    <source>
        <dbReference type="ARBA" id="ARBA00002606"/>
    </source>
</evidence>
<dbReference type="InterPro" id="IPR002376">
    <property type="entry name" value="Formyl_transf_N"/>
</dbReference>
<dbReference type="Gene3D" id="3.40.50.170">
    <property type="entry name" value="Formyl transferase, N-terminal domain"/>
    <property type="match status" value="1"/>
</dbReference>
<comment type="caution">
    <text evidence="11">The sequence shown here is derived from an EMBL/GenBank/DDBJ whole genome shotgun (WGS) entry which is preliminary data.</text>
</comment>
<dbReference type="InterPro" id="IPR044135">
    <property type="entry name" value="Met-tRNA-FMT_C"/>
</dbReference>
<dbReference type="HAMAP" id="MF_00182">
    <property type="entry name" value="Formyl_trans"/>
    <property type="match status" value="1"/>
</dbReference>
<dbReference type="InterPro" id="IPR041711">
    <property type="entry name" value="Met-tRNA-FMT_N"/>
</dbReference>
<dbReference type="PANTHER" id="PTHR11138:SF5">
    <property type="entry name" value="METHIONYL-TRNA FORMYLTRANSFERASE, MITOCHONDRIAL"/>
    <property type="match status" value="1"/>
</dbReference>
<keyword evidence="6 8" id="KW-0648">Protein biosynthesis</keyword>
<dbReference type="RefSeq" id="WP_039424462.1">
    <property type="nucleotide sequence ID" value="NZ_JRAK01000070.1"/>
</dbReference>
<evidence type="ECO:0000256" key="4">
    <source>
        <dbReference type="ARBA" id="ARBA00016014"/>
    </source>
</evidence>
<dbReference type="Gene3D" id="3.10.25.10">
    <property type="entry name" value="Formyl transferase, C-terminal domain"/>
    <property type="match status" value="1"/>
</dbReference>
<dbReference type="InterPro" id="IPR036477">
    <property type="entry name" value="Formyl_transf_N_sf"/>
</dbReference>
<evidence type="ECO:0000259" key="10">
    <source>
        <dbReference type="Pfam" id="PF02911"/>
    </source>
</evidence>
<reference evidence="11 12" key="1">
    <citation type="submission" date="2014-08" db="EMBL/GenBank/DDBJ databases">
        <title>Porphyromonas gulae strain:COT-052_OH3439 Genome sequencing.</title>
        <authorList>
            <person name="Wallis C."/>
            <person name="Deusch O."/>
            <person name="O'Flynn C."/>
            <person name="Davis I."/>
            <person name="Jospin G."/>
            <person name="Darling A.E."/>
            <person name="Coil D.A."/>
            <person name="Alexiev A."/>
            <person name="Horsfall A."/>
            <person name="Kirkwood N."/>
            <person name="Harris S."/>
            <person name="Eisen J.A."/>
        </authorList>
    </citation>
    <scope>NUCLEOTIDE SEQUENCE [LARGE SCALE GENOMIC DNA]</scope>
    <source>
        <strain evidence="12">COT-052 OH3439</strain>
    </source>
</reference>
<protein>
    <recommendedName>
        <fullName evidence="4 8">Methionyl-tRNA formyltransferase</fullName>
        <ecNumber evidence="3 8">2.1.2.9</ecNumber>
    </recommendedName>
</protein>
<comment type="similarity">
    <text evidence="2 8">Belongs to the Fmt family.</text>
</comment>
<dbReference type="InterPro" id="IPR005794">
    <property type="entry name" value="Fmt"/>
</dbReference>
<dbReference type="PANTHER" id="PTHR11138">
    <property type="entry name" value="METHIONYL-TRNA FORMYLTRANSFERASE"/>
    <property type="match status" value="1"/>
</dbReference>
<keyword evidence="12" id="KW-1185">Reference proteome</keyword>
<dbReference type="SUPFAM" id="SSF53328">
    <property type="entry name" value="Formyltransferase"/>
    <property type="match status" value="1"/>
</dbReference>
<evidence type="ECO:0000313" key="12">
    <source>
        <dbReference type="Proteomes" id="UP000030146"/>
    </source>
</evidence>
<dbReference type="InterPro" id="IPR005793">
    <property type="entry name" value="Formyl_trans_C"/>
</dbReference>
<evidence type="ECO:0000256" key="2">
    <source>
        <dbReference type="ARBA" id="ARBA00010699"/>
    </source>
</evidence>
<dbReference type="EC" id="2.1.2.9" evidence="3 8"/>
<keyword evidence="5 8" id="KW-0808">Transferase</keyword>
<dbReference type="AlphaFoldDB" id="A0A0A2FBU5"/>
<dbReference type="Pfam" id="PF02911">
    <property type="entry name" value="Formyl_trans_C"/>
    <property type="match status" value="1"/>
</dbReference>
<dbReference type="EMBL" id="JRAK01000070">
    <property type="protein sequence ID" value="KGN88506.1"/>
    <property type="molecule type" value="Genomic_DNA"/>
</dbReference>
<evidence type="ECO:0000259" key="9">
    <source>
        <dbReference type="Pfam" id="PF00551"/>
    </source>
</evidence>
<dbReference type="GO" id="GO:0005829">
    <property type="term" value="C:cytosol"/>
    <property type="evidence" value="ECO:0007669"/>
    <property type="project" value="TreeGrafter"/>
</dbReference>
<gene>
    <name evidence="8" type="primary">fmt</name>
    <name evidence="11" type="ORF">HR15_04800</name>
</gene>
<dbReference type="CDD" id="cd08704">
    <property type="entry name" value="Met_tRNA_FMT_C"/>
    <property type="match status" value="1"/>
</dbReference>
<comment type="catalytic activity">
    <reaction evidence="7 8">
        <text>L-methionyl-tRNA(fMet) + (6R)-10-formyltetrahydrofolate = N-formyl-L-methionyl-tRNA(fMet) + (6S)-5,6,7,8-tetrahydrofolate + H(+)</text>
        <dbReference type="Rhea" id="RHEA:24380"/>
        <dbReference type="Rhea" id="RHEA-COMP:9952"/>
        <dbReference type="Rhea" id="RHEA-COMP:9953"/>
        <dbReference type="ChEBI" id="CHEBI:15378"/>
        <dbReference type="ChEBI" id="CHEBI:57453"/>
        <dbReference type="ChEBI" id="CHEBI:78530"/>
        <dbReference type="ChEBI" id="CHEBI:78844"/>
        <dbReference type="ChEBI" id="CHEBI:195366"/>
        <dbReference type="EC" id="2.1.2.9"/>
    </reaction>
</comment>
<dbReference type="CDD" id="cd08646">
    <property type="entry name" value="FMT_core_Met-tRNA-FMT_N"/>
    <property type="match status" value="1"/>
</dbReference>
<dbReference type="SUPFAM" id="SSF50486">
    <property type="entry name" value="FMT C-terminal domain-like"/>
    <property type="match status" value="1"/>
</dbReference>
<evidence type="ECO:0000256" key="3">
    <source>
        <dbReference type="ARBA" id="ARBA00012261"/>
    </source>
</evidence>
<feature type="binding site" evidence="8">
    <location>
        <begin position="113"/>
        <end position="116"/>
    </location>
    <ligand>
        <name>(6S)-5,6,7,8-tetrahydrofolate</name>
        <dbReference type="ChEBI" id="CHEBI:57453"/>
    </ligand>
</feature>
<dbReference type="InterPro" id="IPR011034">
    <property type="entry name" value="Formyl_transferase-like_C_sf"/>
</dbReference>
<name>A0A0A2FBU5_9PORP</name>
<proteinExistence type="inferred from homology"/>